<dbReference type="SUPFAM" id="SSF48317">
    <property type="entry name" value="Acid phosphatase/Vanadium-dependent haloperoxidase"/>
    <property type="match status" value="1"/>
</dbReference>
<feature type="transmembrane region" description="Helical" evidence="1">
    <location>
        <begin position="206"/>
        <end position="224"/>
    </location>
</feature>
<dbReference type="RefSeq" id="WP_105053585.1">
    <property type="nucleotide sequence ID" value="NZ_BMYG01000009.1"/>
</dbReference>
<name>A0A2S7UZY4_9GAMM</name>
<keyword evidence="1" id="KW-0812">Transmembrane</keyword>
<proteinExistence type="predicted"/>
<dbReference type="Proteomes" id="UP000239007">
    <property type="component" value="Unassembled WGS sequence"/>
</dbReference>
<dbReference type="InterPro" id="IPR000326">
    <property type="entry name" value="PAP2/HPO"/>
</dbReference>
<dbReference type="OrthoDB" id="9813524at2"/>
<organism evidence="3 4">
    <name type="scientific">Psychrosphaera saromensis</name>
    <dbReference type="NCBI Taxonomy" id="716813"/>
    <lineage>
        <taxon>Bacteria</taxon>
        <taxon>Pseudomonadati</taxon>
        <taxon>Pseudomonadota</taxon>
        <taxon>Gammaproteobacteria</taxon>
        <taxon>Alteromonadales</taxon>
        <taxon>Pseudoalteromonadaceae</taxon>
        <taxon>Psychrosphaera</taxon>
    </lineage>
</organism>
<keyword evidence="1" id="KW-0472">Membrane</keyword>
<feature type="transmembrane region" description="Helical" evidence="1">
    <location>
        <begin position="79"/>
        <end position="96"/>
    </location>
</feature>
<dbReference type="InterPro" id="IPR036938">
    <property type="entry name" value="PAP2/HPO_sf"/>
</dbReference>
<evidence type="ECO:0000256" key="1">
    <source>
        <dbReference type="SAM" id="Phobius"/>
    </source>
</evidence>
<feature type="transmembrane region" description="Helical" evidence="1">
    <location>
        <begin position="160"/>
        <end position="178"/>
    </location>
</feature>
<feature type="transmembrane region" description="Helical" evidence="1">
    <location>
        <begin position="183"/>
        <end position="200"/>
    </location>
</feature>
<keyword evidence="1" id="KW-1133">Transmembrane helix</keyword>
<dbReference type="EMBL" id="MSCH01000003">
    <property type="protein sequence ID" value="PQJ55062.1"/>
    <property type="molecule type" value="Genomic_DNA"/>
</dbReference>
<sequence>MNSSITAEEKPEIENESSSNTKTWISLFVFVAVSLLFYLVPEIDLWVTRQFYDETDGFYFNETPLVQITYDIFRDMPKVLLPLMLVFLLLGFKSTYCKIRRHLCWFALVALLIGPGIIVHNVFKDSWDRARPRAVVEFGGDKTFSPAWVISDQCERNCSFVSGHAAMGFYFMILGWLFGSRKWFYIGLGIGSAVGMIRVMQGGHFLSDSILAGFMVYWSIWLVAKWMRVPNPGDKWQCPEVEKQRLLCEQEKETAPN</sequence>
<accession>A0A2S7UZY4</accession>
<feature type="transmembrane region" description="Helical" evidence="1">
    <location>
        <begin position="21"/>
        <end position="40"/>
    </location>
</feature>
<keyword evidence="4" id="KW-1185">Reference proteome</keyword>
<comment type="caution">
    <text evidence="3">The sequence shown here is derived from an EMBL/GenBank/DDBJ whole genome shotgun (WGS) entry which is preliminary data.</text>
</comment>
<dbReference type="AlphaFoldDB" id="A0A2S7UZY4"/>
<evidence type="ECO:0000313" key="4">
    <source>
        <dbReference type="Proteomes" id="UP000239007"/>
    </source>
</evidence>
<protein>
    <recommendedName>
        <fullName evidence="2">Phosphatidic acid phosphatase type 2/haloperoxidase domain-containing protein</fullName>
    </recommendedName>
</protein>
<gene>
    <name evidence="3" type="ORF">BTO11_16315</name>
</gene>
<dbReference type="CDD" id="cd03396">
    <property type="entry name" value="PAP2_like_6"/>
    <property type="match status" value="1"/>
</dbReference>
<feature type="transmembrane region" description="Helical" evidence="1">
    <location>
        <begin position="103"/>
        <end position="123"/>
    </location>
</feature>
<dbReference type="Pfam" id="PF01569">
    <property type="entry name" value="PAP2"/>
    <property type="match status" value="1"/>
</dbReference>
<evidence type="ECO:0000313" key="3">
    <source>
        <dbReference type="EMBL" id="PQJ55062.1"/>
    </source>
</evidence>
<dbReference type="Gene3D" id="1.20.144.10">
    <property type="entry name" value="Phosphatidic acid phosphatase type 2/haloperoxidase"/>
    <property type="match status" value="1"/>
</dbReference>
<evidence type="ECO:0000259" key="2">
    <source>
        <dbReference type="Pfam" id="PF01569"/>
    </source>
</evidence>
<feature type="domain" description="Phosphatidic acid phosphatase type 2/haloperoxidase" evidence="2">
    <location>
        <begin position="107"/>
        <end position="227"/>
    </location>
</feature>
<reference evidence="3 4" key="1">
    <citation type="submission" date="2016-12" db="EMBL/GenBank/DDBJ databases">
        <title>Diversity of luminous bacteria.</title>
        <authorList>
            <person name="Yoshizawa S."/>
            <person name="Kogure K."/>
        </authorList>
    </citation>
    <scope>NUCLEOTIDE SEQUENCE [LARGE SCALE GENOMIC DNA]</scope>
    <source>
        <strain evidence="3 4">SA4-48</strain>
    </source>
</reference>